<dbReference type="InterPro" id="IPR044730">
    <property type="entry name" value="RNase_H-like_dom_plant"/>
</dbReference>
<dbReference type="PANTHER" id="PTHR47074:SF61">
    <property type="entry name" value="RNASE H TYPE-1 DOMAIN-CONTAINING PROTEIN"/>
    <property type="match status" value="1"/>
</dbReference>
<keyword evidence="4" id="KW-1185">Reference proteome</keyword>
<proteinExistence type="predicted"/>
<sequence length="443" mass="50782">MELFQSSSPSDATAIYEKVSIWNDPWLLGRGVGRVKTHDVNTHFTWVSDLIDDNSRTWKHNIIDNLFDTEDRDRICCIPLARPELQDKIVWRYDQTGEYSVKSGYKVLRNEFSDAPSSIVVQFYKQMWNVNLPPKVKITMWRIANNYISTFANLQVKRLNVNNICPLCQSSSETVSHLMKECSFASKLQYALNVPTSCNSAMNGWFDWLVIFFCSLDENRKKCLMVIYWVVWFTRNKVVYENIVPLVSESIAFVRTFLQECGSISNNESANPVLQSVSWQAPLENVYKFNFDTSFNSQNRSSTSGVIGRDITGEIMTSCVVPHNNVLDALMAEALACLQSVHYAKELGFRRVIIEGDSLIVIKKLNEGMHDRSTIAPVIHDIRMKARDFDVISFVFVKQDANNTVHVLARDHRTQHDPCFWIEEAPENAAYAANMDRLKLDSV</sequence>
<reference evidence="3 4" key="1">
    <citation type="journal article" date="2024" name="G3 (Bethesda)">
        <title>Genome assembly of Hibiscus sabdariffa L. provides insights into metabolisms of medicinal natural products.</title>
        <authorList>
            <person name="Kim T."/>
        </authorList>
    </citation>
    <scope>NUCLEOTIDE SEQUENCE [LARGE SCALE GENOMIC DNA]</scope>
    <source>
        <strain evidence="3">TK-2024</strain>
        <tissue evidence="3">Old leaves</tissue>
    </source>
</reference>
<feature type="domain" description="Reverse transcriptase zinc-binding" evidence="2">
    <location>
        <begin position="99"/>
        <end position="187"/>
    </location>
</feature>
<dbReference type="InterPro" id="IPR012337">
    <property type="entry name" value="RNaseH-like_sf"/>
</dbReference>
<dbReference type="InterPro" id="IPR052929">
    <property type="entry name" value="RNase_H-like_EbsB-rel"/>
</dbReference>
<dbReference type="Proteomes" id="UP001396334">
    <property type="component" value="Unassembled WGS sequence"/>
</dbReference>
<evidence type="ECO:0000313" key="3">
    <source>
        <dbReference type="EMBL" id="KAK9040368.1"/>
    </source>
</evidence>
<evidence type="ECO:0000259" key="1">
    <source>
        <dbReference type="Pfam" id="PF13456"/>
    </source>
</evidence>
<evidence type="ECO:0000259" key="2">
    <source>
        <dbReference type="Pfam" id="PF13966"/>
    </source>
</evidence>
<dbReference type="InterPro" id="IPR026960">
    <property type="entry name" value="RVT-Znf"/>
</dbReference>
<comment type="caution">
    <text evidence="3">The sequence shown here is derived from an EMBL/GenBank/DDBJ whole genome shotgun (WGS) entry which is preliminary data.</text>
</comment>
<gene>
    <name evidence="3" type="ORF">V6N11_015532</name>
</gene>
<organism evidence="3 4">
    <name type="scientific">Hibiscus sabdariffa</name>
    <name type="common">roselle</name>
    <dbReference type="NCBI Taxonomy" id="183260"/>
    <lineage>
        <taxon>Eukaryota</taxon>
        <taxon>Viridiplantae</taxon>
        <taxon>Streptophyta</taxon>
        <taxon>Embryophyta</taxon>
        <taxon>Tracheophyta</taxon>
        <taxon>Spermatophyta</taxon>
        <taxon>Magnoliopsida</taxon>
        <taxon>eudicotyledons</taxon>
        <taxon>Gunneridae</taxon>
        <taxon>Pentapetalae</taxon>
        <taxon>rosids</taxon>
        <taxon>malvids</taxon>
        <taxon>Malvales</taxon>
        <taxon>Malvaceae</taxon>
        <taxon>Malvoideae</taxon>
        <taxon>Hibiscus</taxon>
    </lineage>
</organism>
<evidence type="ECO:0000313" key="4">
    <source>
        <dbReference type="Proteomes" id="UP001396334"/>
    </source>
</evidence>
<dbReference type="EMBL" id="JBBPBN010000004">
    <property type="protein sequence ID" value="KAK9040368.1"/>
    <property type="molecule type" value="Genomic_DNA"/>
</dbReference>
<dbReference type="SUPFAM" id="SSF53098">
    <property type="entry name" value="Ribonuclease H-like"/>
    <property type="match status" value="1"/>
</dbReference>
<protein>
    <recommendedName>
        <fullName evidence="5">Reverse transcriptase</fullName>
    </recommendedName>
</protein>
<accession>A0ABR2TSC9</accession>
<dbReference type="PANTHER" id="PTHR47074">
    <property type="entry name" value="BNAC02G40300D PROTEIN"/>
    <property type="match status" value="1"/>
</dbReference>
<dbReference type="InterPro" id="IPR002156">
    <property type="entry name" value="RNaseH_domain"/>
</dbReference>
<dbReference type="CDD" id="cd06222">
    <property type="entry name" value="RNase_H_like"/>
    <property type="match status" value="1"/>
</dbReference>
<name>A0ABR2TSC9_9ROSI</name>
<dbReference type="InterPro" id="IPR036397">
    <property type="entry name" value="RNaseH_sf"/>
</dbReference>
<evidence type="ECO:0008006" key="5">
    <source>
        <dbReference type="Google" id="ProtNLM"/>
    </source>
</evidence>
<dbReference type="Gene3D" id="3.30.420.10">
    <property type="entry name" value="Ribonuclease H-like superfamily/Ribonuclease H"/>
    <property type="match status" value="1"/>
</dbReference>
<dbReference type="Pfam" id="PF13456">
    <property type="entry name" value="RVT_3"/>
    <property type="match status" value="1"/>
</dbReference>
<dbReference type="Pfam" id="PF13966">
    <property type="entry name" value="zf-RVT"/>
    <property type="match status" value="1"/>
</dbReference>
<feature type="domain" description="RNase H type-1" evidence="1">
    <location>
        <begin position="290"/>
        <end position="411"/>
    </location>
</feature>